<dbReference type="InterPro" id="IPR029063">
    <property type="entry name" value="SAM-dependent_MTases_sf"/>
</dbReference>
<evidence type="ECO:0000313" key="8">
    <source>
        <dbReference type="Proteomes" id="UP000678513"/>
    </source>
</evidence>
<keyword evidence="8" id="KW-1185">Reference proteome</keyword>
<reference evidence="7 8" key="1">
    <citation type="submission" date="2021-03" db="EMBL/GenBank/DDBJ databases">
        <title>Human Oral Microbial Genomes.</title>
        <authorList>
            <person name="Johnston C.D."/>
            <person name="Chen T."/>
            <person name="Dewhirst F.E."/>
        </authorList>
    </citation>
    <scope>NUCLEOTIDE SEQUENCE [LARGE SCALE GENOMIC DNA]</scope>
    <source>
        <strain evidence="7 8">DSMZ 100122</strain>
    </source>
</reference>
<dbReference type="RefSeq" id="WP_212324802.1">
    <property type="nucleotide sequence ID" value="NZ_AP024463.1"/>
</dbReference>
<keyword evidence="3" id="KW-0808">Transferase</keyword>
<dbReference type="GO" id="GO:0008168">
    <property type="term" value="F:methyltransferase activity"/>
    <property type="evidence" value="ECO:0007669"/>
    <property type="project" value="UniProtKB-KW"/>
</dbReference>
<sequence>MDIIRLRGRLNEIGYSTDAVLERIGEVGQAGLQRNCTLPADVALARADDPLATLIRLFLLRQEVPAAVVGRAFRDCLSDVLAEEIVAFDGQSARAVVELRPYASPDDGASGWLVSDLTPGLDGLVEPIRLDYVLGASPASLTLAEITMRQPIGRALDLGTGCGVQSYHLSRHADEVVATDLNPRALHLARIGAALSGMGIDFREGSLFEPVAGEQFDLIVSNPPYVMSPPGGECLTYRESAFTADGLVEAVVRDAPSHLTPGGSLQLLTNWAITGVPWEERLASWVAGSGCDLFAIERERLDRFAYIEMWLADAGLSGRPEWEPTYRRWLDYFSRLGIDEVGMGWILLTKAGREVPEVRCESWPHAVAQPVGSVFAAHAGAIDAAHLPTADLLSLTPHLAGVVAETTGQPGAADPEYLVLRQRTGLLRGMHLTTVTGAVLGALDGDLTVGQTISAVAHLLGRPAEEIAAEAIPAVRQALAEQYLVQAA</sequence>
<evidence type="ECO:0000259" key="5">
    <source>
        <dbReference type="Pfam" id="PF05175"/>
    </source>
</evidence>
<dbReference type="SUPFAM" id="SSF53335">
    <property type="entry name" value="S-adenosyl-L-methionine-dependent methyltransferases"/>
    <property type="match status" value="1"/>
</dbReference>
<accession>A0ABX7Y6Z1</accession>
<keyword evidence="2 7" id="KW-0489">Methyltransferase</keyword>
<gene>
    <name evidence="7" type="ORF">J5A65_02345</name>
</gene>
<organism evidence="7 8">
    <name type="scientific">Arachnia rubra</name>
    <dbReference type="NCBI Taxonomy" id="1547448"/>
    <lineage>
        <taxon>Bacteria</taxon>
        <taxon>Bacillati</taxon>
        <taxon>Actinomycetota</taxon>
        <taxon>Actinomycetes</taxon>
        <taxon>Propionibacteriales</taxon>
        <taxon>Propionibacteriaceae</taxon>
        <taxon>Arachnia</taxon>
    </lineage>
</organism>
<dbReference type="PANTHER" id="PTHR45875">
    <property type="entry name" value="METHYLTRANSFERASE N6AMT1"/>
    <property type="match status" value="1"/>
</dbReference>
<proteinExistence type="inferred from homology"/>
<dbReference type="Pfam" id="PF23186">
    <property type="entry name" value="DUF7059"/>
    <property type="match status" value="1"/>
</dbReference>
<evidence type="ECO:0000256" key="1">
    <source>
        <dbReference type="ARBA" id="ARBA00006149"/>
    </source>
</evidence>
<dbReference type="InterPro" id="IPR055487">
    <property type="entry name" value="DUF7059"/>
</dbReference>
<evidence type="ECO:0000259" key="6">
    <source>
        <dbReference type="Pfam" id="PF23186"/>
    </source>
</evidence>
<dbReference type="InterPro" id="IPR002052">
    <property type="entry name" value="DNA_methylase_N6_adenine_CS"/>
</dbReference>
<dbReference type="Proteomes" id="UP000678513">
    <property type="component" value="Chromosome"/>
</dbReference>
<evidence type="ECO:0000313" key="7">
    <source>
        <dbReference type="EMBL" id="QUC08610.1"/>
    </source>
</evidence>
<protein>
    <submittedName>
        <fullName evidence="7">Methyltransferase</fullName>
    </submittedName>
</protein>
<dbReference type="PROSITE" id="PS00092">
    <property type="entry name" value="N6_MTASE"/>
    <property type="match status" value="1"/>
</dbReference>
<dbReference type="GO" id="GO:0032259">
    <property type="term" value="P:methylation"/>
    <property type="evidence" value="ECO:0007669"/>
    <property type="project" value="UniProtKB-KW"/>
</dbReference>
<evidence type="ECO:0000256" key="2">
    <source>
        <dbReference type="ARBA" id="ARBA00022603"/>
    </source>
</evidence>
<dbReference type="Gene3D" id="3.40.50.150">
    <property type="entry name" value="Vaccinia Virus protein VP39"/>
    <property type="match status" value="1"/>
</dbReference>
<feature type="domain" description="DUF7059" evidence="6">
    <location>
        <begin position="13"/>
        <end position="95"/>
    </location>
</feature>
<dbReference type="CDD" id="cd02440">
    <property type="entry name" value="AdoMet_MTases"/>
    <property type="match status" value="1"/>
</dbReference>
<dbReference type="InterPro" id="IPR007848">
    <property type="entry name" value="Small_mtfrase_dom"/>
</dbReference>
<dbReference type="PANTHER" id="PTHR45875:SF1">
    <property type="entry name" value="METHYLTRANSFERASE N6AMT1"/>
    <property type="match status" value="1"/>
</dbReference>
<feature type="domain" description="Methyltransferase small" evidence="5">
    <location>
        <begin position="143"/>
        <end position="270"/>
    </location>
</feature>
<dbReference type="EMBL" id="CP072384">
    <property type="protein sequence ID" value="QUC08610.1"/>
    <property type="molecule type" value="Genomic_DNA"/>
</dbReference>
<evidence type="ECO:0000256" key="4">
    <source>
        <dbReference type="ARBA" id="ARBA00022691"/>
    </source>
</evidence>
<keyword evidence="4" id="KW-0949">S-adenosyl-L-methionine</keyword>
<name>A0ABX7Y6Z1_9ACTN</name>
<dbReference type="InterPro" id="IPR052190">
    <property type="entry name" value="Euk-Arch_PrmC-MTase"/>
</dbReference>
<comment type="similarity">
    <text evidence="1">Belongs to the eukaryotic/archaeal PrmC-related family.</text>
</comment>
<dbReference type="Pfam" id="PF05175">
    <property type="entry name" value="MTS"/>
    <property type="match status" value="1"/>
</dbReference>
<evidence type="ECO:0000256" key="3">
    <source>
        <dbReference type="ARBA" id="ARBA00022679"/>
    </source>
</evidence>